<protein>
    <submittedName>
        <fullName evidence="1">RloB family protein</fullName>
    </submittedName>
    <submittedName>
        <fullName evidence="2">RloB-like protein</fullName>
    </submittedName>
</protein>
<dbReference type="OrthoDB" id="9796523at2"/>
<keyword evidence="4" id="KW-1185">Reference proteome</keyword>
<dbReference type="InterPro" id="IPR025591">
    <property type="entry name" value="RloB"/>
</dbReference>
<dbReference type="Proteomes" id="UP001224812">
    <property type="component" value="Unassembled WGS sequence"/>
</dbReference>
<accession>A0A1H7WTL0</accession>
<name>A0A1H7WTL0_9PAST</name>
<dbReference type="Pfam" id="PF13707">
    <property type="entry name" value="RloB"/>
    <property type="match status" value="1"/>
</dbReference>
<dbReference type="GeneID" id="83543902"/>
<evidence type="ECO:0000313" key="3">
    <source>
        <dbReference type="Proteomes" id="UP000198883"/>
    </source>
</evidence>
<dbReference type="Proteomes" id="UP000198883">
    <property type="component" value="Unassembled WGS sequence"/>
</dbReference>
<proteinExistence type="predicted"/>
<organism evidence="2 3">
    <name type="scientific">Phocoenobacter skyensis</name>
    <dbReference type="NCBI Taxonomy" id="97481"/>
    <lineage>
        <taxon>Bacteria</taxon>
        <taxon>Pseudomonadati</taxon>
        <taxon>Pseudomonadota</taxon>
        <taxon>Gammaproteobacteria</taxon>
        <taxon>Pasteurellales</taxon>
        <taxon>Pasteurellaceae</taxon>
        <taxon>Phocoenobacter</taxon>
    </lineage>
</organism>
<reference evidence="2" key="1">
    <citation type="submission" date="2016-10" db="EMBL/GenBank/DDBJ databases">
        <authorList>
            <person name="de Groot N.N."/>
        </authorList>
    </citation>
    <scope>NUCLEOTIDE SEQUENCE [LARGE SCALE GENOMIC DNA]</scope>
    <source>
        <strain evidence="2">DSM 24204</strain>
    </source>
</reference>
<dbReference type="AlphaFoldDB" id="A0A1H7WTL0"/>
<sequence>MVRSSKRKQLKLERKQPSRKPYDRVLIVTEGEKTDPNYFNDLIKDEGLSSANVVVTGDCGCDPTSVVNQAIKLFKESKKGGSSTIYNRVFCVFDRDGHANFDNAINKASSNNIEIICSYPCFEYWYLCHFEYTRKGFQKTGNQSSAENCIKELNIHWNNNFKKKYGKSDTQPYVKLKPKLNNAINNAKKAQNDADSTGEMNPSTRVYKLVDYLKSLKRSK</sequence>
<gene>
    <name evidence="1" type="ORF">QJT92_05855</name>
    <name evidence="2" type="ORF">SAMN05444853_1103</name>
</gene>
<dbReference type="RefSeq" id="WP_090921451.1">
    <property type="nucleotide sequence ID" value="NZ_CP016180.1"/>
</dbReference>
<dbReference type="EMBL" id="JASAVS010000011">
    <property type="protein sequence ID" value="MDP8085448.1"/>
    <property type="molecule type" value="Genomic_DNA"/>
</dbReference>
<dbReference type="EMBL" id="FOBN01000010">
    <property type="protein sequence ID" value="SEM24906.1"/>
    <property type="molecule type" value="Genomic_DNA"/>
</dbReference>
<reference evidence="1 4" key="3">
    <citation type="journal article" date="2023" name="Front. Microbiol.">
        <title>Phylogeography and host specificity of Pasteurellaceae pathogenic to sea-farmed fish in the north-east Atlantic.</title>
        <authorList>
            <person name="Gulla S."/>
            <person name="Colquhoun D.J."/>
            <person name="Olsen A.B."/>
            <person name="Spilsberg B."/>
            <person name="Lagesen K."/>
            <person name="Aakesson C.P."/>
            <person name="Strom S."/>
            <person name="Manji F."/>
            <person name="Birkbeck T.H."/>
            <person name="Nilsen H.K."/>
        </authorList>
    </citation>
    <scope>NUCLEOTIDE SEQUENCE [LARGE SCALE GENOMIC DNA]</scope>
    <source>
        <strain evidence="1 4">VIO11850</strain>
    </source>
</reference>
<reference evidence="3" key="2">
    <citation type="submission" date="2016-10" db="EMBL/GenBank/DDBJ databases">
        <authorList>
            <person name="Varghese N."/>
            <person name="Submissions S."/>
        </authorList>
    </citation>
    <scope>NUCLEOTIDE SEQUENCE [LARGE SCALE GENOMIC DNA]</scope>
    <source>
        <strain evidence="3">DSM 24204</strain>
    </source>
</reference>
<dbReference type="STRING" id="97481.SAMN05444853_1103"/>
<evidence type="ECO:0000313" key="2">
    <source>
        <dbReference type="EMBL" id="SEM24906.1"/>
    </source>
</evidence>
<evidence type="ECO:0000313" key="1">
    <source>
        <dbReference type="EMBL" id="MDP8085448.1"/>
    </source>
</evidence>
<evidence type="ECO:0000313" key="4">
    <source>
        <dbReference type="Proteomes" id="UP001224812"/>
    </source>
</evidence>